<evidence type="ECO:0000256" key="1">
    <source>
        <dbReference type="SAM" id="MobiDB-lite"/>
    </source>
</evidence>
<dbReference type="GeneID" id="19121708"/>
<proteinExistence type="predicted"/>
<protein>
    <submittedName>
        <fullName evidence="2">Uncharacterized protein</fullName>
    </submittedName>
</protein>
<name>W6YXY0_COCMI</name>
<evidence type="ECO:0000313" key="3">
    <source>
        <dbReference type="Proteomes" id="UP000054032"/>
    </source>
</evidence>
<dbReference type="RefSeq" id="XP_007693058.1">
    <property type="nucleotide sequence ID" value="XM_007694868.1"/>
</dbReference>
<feature type="compositionally biased region" description="Basic residues" evidence="1">
    <location>
        <begin position="91"/>
        <end position="101"/>
    </location>
</feature>
<accession>W6YXY0</accession>
<organism evidence="2 3">
    <name type="scientific">Bipolaris oryzae ATCC 44560</name>
    <dbReference type="NCBI Taxonomy" id="930090"/>
    <lineage>
        <taxon>Eukaryota</taxon>
        <taxon>Fungi</taxon>
        <taxon>Dikarya</taxon>
        <taxon>Ascomycota</taxon>
        <taxon>Pezizomycotina</taxon>
        <taxon>Dothideomycetes</taxon>
        <taxon>Pleosporomycetidae</taxon>
        <taxon>Pleosporales</taxon>
        <taxon>Pleosporineae</taxon>
        <taxon>Pleosporaceae</taxon>
        <taxon>Bipolaris</taxon>
    </lineage>
</organism>
<sequence length="168" mass="18552">MDEPSGTARGVIVFLTDYRQRATTSPLAQVSLPAQQFPAQRQPPPFAPARLPWTRRNAARDDDMCRQRTRPRTRTHHGHSYAPRDPSGVVKPHHHRHHARNRQPDTANAANATCPCTNSEIAGANATPNNLAKLDPKQTCCLLAAAPSTHTATETCDRGRAMQRLEGR</sequence>
<keyword evidence="3" id="KW-1185">Reference proteome</keyword>
<feature type="region of interest" description="Disordered" evidence="1">
    <location>
        <begin position="35"/>
        <end position="110"/>
    </location>
</feature>
<dbReference type="EMBL" id="KI964167">
    <property type="protein sequence ID" value="EUC40414.1"/>
    <property type="molecule type" value="Genomic_DNA"/>
</dbReference>
<evidence type="ECO:0000313" key="2">
    <source>
        <dbReference type="EMBL" id="EUC40414.1"/>
    </source>
</evidence>
<dbReference type="KEGG" id="bor:COCMIDRAFT_30637"/>
<dbReference type="AlphaFoldDB" id="W6YXY0"/>
<dbReference type="HOGENOM" id="CLU_1586186_0_0_1"/>
<reference evidence="2 3" key="1">
    <citation type="journal article" date="2013" name="PLoS Genet.">
        <title>Comparative genome structure, secondary metabolite, and effector coding capacity across Cochliobolus pathogens.</title>
        <authorList>
            <person name="Condon B.J."/>
            <person name="Leng Y."/>
            <person name="Wu D."/>
            <person name="Bushley K.E."/>
            <person name="Ohm R.A."/>
            <person name="Otillar R."/>
            <person name="Martin J."/>
            <person name="Schackwitz W."/>
            <person name="Grimwood J."/>
            <person name="MohdZainudin N."/>
            <person name="Xue C."/>
            <person name="Wang R."/>
            <person name="Manning V.A."/>
            <person name="Dhillon B."/>
            <person name="Tu Z.J."/>
            <person name="Steffenson B.J."/>
            <person name="Salamov A."/>
            <person name="Sun H."/>
            <person name="Lowry S."/>
            <person name="LaButti K."/>
            <person name="Han J."/>
            <person name="Copeland A."/>
            <person name="Lindquist E."/>
            <person name="Barry K."/>
            <person name="Schmutz J."/>
            <person name="Baker S.E."/>
            <person name="Ciuffetti L.M."/>
            <person name="Grigoriev I.V."/>
            <person name="Zhong S."/>
            <person name="Turgeon B.G."/>
        </authorList>
    </citation>
    <scope>NUCLEOTIDE SEQUENCE [LARGE SCALE GENOMIC DNA]</scope>
    <source>
        <strain evidence="2 3">ATCC 44560</strain>
    </source>
</reference>
<feature type="compositionally biased region" description="Basic residues" evidence="1">
    <location>
        <begin position="67"/>
        <end position="79"/>
    </location>
</feature>
<dbReference type="Proteomes" id="UP000054032">
    <property type="component" value="Unassembled WGS sequence"/>
</dbReference>
<gene>
    <name evidence="2" type="ORF">COCMIDRAFT_30637</name>
</gene>